<evidence type="ECO:0000256" key="1">
    <source>
        <dbReference type="ARBA" id="ARBA00004496"/>
    </source>
</evidence>
<dbReference type="GO" id="GO:0016567">
    <property type="term" value="P:protein ubiquitination"/>
    <property type="evidence" value="ECO:0007669"/>
    <property type="project" value="InterPro"/>
</dbReference>
<dbReference type="FunFam" id="3.30.60.90:FF:000004">
    <property type="entry name" value="Putative E3 ubiquitin-protein ligase MIB2"/>
    <property type="match status" value="1"/>
</dbReference>
<dbReference type="PROSITE" id="PS50135">
    <property type="entry name" value="ZF_ZZ_2"/>
    <property type="match status" value="2"/>
</dbReference>
<sequence>MKPGLRVVRGPNWKDGDDDGGEGHVGTVVASDGAEKVATIVWDSGTRKNYRTGKDNAYDLYVLDNAQCAVKHSSVSCDSCSESGIEGIRWKCDVCDNYDLCTECYMRDKHDTSHAFLRIDNGNSAQVRVPKRCESQGQKRKAMGIFPGATVCRGPDWTWNNQDGGQGKKGFLLHISDWDPTFRTKAGVLWESGSAYSYRVGHHGKLDLKCVEAASGWPYYKSHLPVLGKMAEDSSDDSLNADPLLQALMQEQLARPFEALIASQLLKAIRDGMKESPPASPTPSAGQPGNLLLGCRVVRGPDWKWGGQDSGEGHLGTVVDIGGPGLSKPPEKCVSVLWDSGQRNVYRAGREGAHDLRVYDNAPGGIKHKSTTCDHCKTQGIKGIRWKCMVCFNYDLCSTCYSTDKHDTGHEFWSIDSPGSKRRKVPRRRDSEKVQAKGIFVGAKVCRGQDWMYGNQDGGEGSEGLVYEIKDWDPSKSGNSEADVTWSSGTKNTYRLGHSGKVDLKCIKASIGGVYYRSHLPILGQVIDSGCDFKIGEKVKCRVDNDVVKALQQNHGGWADEMAQYTCLTGTVVAIDADDDVVVQYEDGKKWYYNQDVLTRVEATGPARDPMSSAVVKEALQMDIPKDILEKCVKTRWAEGRGEFTSLDALIETVFNMNIREDEISHTSATPTPVPSFAAAPMADRWSAAQPDSAGASANADNHQANLAEENRRLKDERMCKICMDSDACVAFVPCGHLASCYVCAKLLVQCPICRVDIQSFMRTYIA</sequence>
<reference evidence="16 17" key="1">
    <citation type="submission" date="2024-04" db="EMBL/GenBank/DDBJ databases">
        <authorList>
            <consortium name="Genoscope - CEA"/>
            <person name="William W."/>
        </authorList>
    </citation>
    <scope>NUCLEOTIDE SEQUENCE [LARGE SCALE GENOMIC DNA]</scope>
</reference>
<dbReference type="PANTHER" id="PTHR24202:SF4">
    <property type="entry name" value="E3 UBIQUITIN-PROTEIN LIGASE MIB2-RELATED"/>
    <property type="match status" value="1"/>
</dbReference>
<dbReference type="InterPro" id="IPR001841">
    <property type="entry name" value="Znf_RING"/>
</dbReference>
<dbReference type="Gene3D" id="1.10.1170.10">
    <property type="entry name" value="Inhibitor Of Apoptosis Protein (2mihbC-IAP-1), Chain A"/>
    <property type="match status" value="1"/>
</dbReference>
<dbReference type="Gene3D" id="1.10.533.10">
    <property type="entry name" value="Death Domain, Fas"/>
    <property type="match status" value="1"/>
</dbReference>
<feature type="domain" description="MIB/HERC2" evidence="15">
    <location>
        <begin position="1"/>
        <end position="66"/>
    </location>
</feature>
<evidence type="ECO:0000256" key="11">
    <source>
        <dbReference type="PROSITE-ProRule" id="PRU00228"/>
    </source>
</evidence>
<keyword evidence="9" id="KW-0862">Zinc</keyword>
<evidence type="ECO:0000256" key="4">
    <source>
        <dbReference type="ARBA" id="ARBA00022679"/>
    </source>
</evidence>
<dbReference type="GO" id="GO:0005737">
    <property type="term" value="C:cytoplasm"/>
    <property type="evidence" value="ECO:0007669"/>
    <property type="project" value="UniProtKB-SubCell"/>
</dbReference>
<comment type="pathway">
    <text evidence="2">Protein modification; protein ubiquitination.</text>
</comment>
<keyword evidence="4" id="KW-0808">Transferase</keyword>
<evidence type="ECO:0000256" key="6">
    <source>
        <dbReference type="ARBA" id="ARBA00022737"/>
    </source>
</evidence>
<evidence type="ECO:0000256" key="8">
    <source>
        <dbReference type="ARBA" id="ARBA00022786"/>
    </source>
</evidence>
<dbReference type="FunFam" id="2.30.30.40:FF:000078">
    <property type="entry name" value="Putative e3 ubiquitin-protein ligase mib2"/>
    <property type="match status" value="2"/>
</dbReference>
<proteinExistence type="predicted"/>
<dbReference type="Pfam" id="PF00569">
    <property type="entry name" value="ZZ"/>
    <property type="match status" value="2"/>
</dbReference>
<evidence type="ECO:0000256" key="5">
    <source>
        <dbReference type="ARBA" id="ARBA00022723"/>
    </source>
</evidence>
<evidence type="ECO:0000259" key="14">
    <source>
        <dbReference type="PROSITE" id="PS50135"/>
    </source>
</evidence>
<keyword evidence="8" id="KW-0833">Ubl conjugation pathway</keyword>
<evidence type="ECO:0000256" key="3">
    <source>
        <dbReference type="ARBA" id="ARBA00022490"/>
    </source>
</evidence>
<feature type="domain" description="ZZ-type" evidence="14">
    <location>
        <begin position="368"/>
        <end position="420"/>
    </location>
</feature>
<comment type="caution">
    <text evidence="16">The sequence shown here is derived from an EMBL/GenBank/DDBJ whole genome shotgun (WGS) entry which is preliminary data.</text>
</comment>
<dbReference type="SMART" id="SM00184">
    <property type="entry name" value="RING"/>
    <property type="match status" value="1"/>
</dbReference>
<dbReference type="EMBL" id="CAXITT010000457">
    <property type="protein sequence ID" value="CAL1541883.1"/>
    <property type="molecule type" value="Genomic_DNA"/>
</dbReference>
<dbReference type="SUPFAM" id="SSF57850">
    <property type="entry name" value="RING/U-box"/>
    <property type="match status" value="3"/>
</dbReference>
<dbReference type="Pfam" id="PF06701">
    <property type="entry name" value="MIB_HERC2"/>
    <property type="match status" value="4"/>
</dbReference>
<keyword evidence="3" id="KW-0963">Cytoplasm</keyword>
<dbReference type="Gene3D" id="2.30.30.40">
    <property type="entry name" value="SH3 Domains"/>
    <property type="match status" value="4"/>
</dbReference>
<keyword evidence="10" id="KW-0914">Notch signaling pathway</keyword>
<protein>
    <recommendedName>
        <fullName evidence="18">RING-type E3 ubiquitin transferase</fullName>
    </recommendedName>
</protein>
<dbReference type="SMART" id="SM00291">
    <property type="entry name" value="ZnF_ZZ"/>
    <property type="match status" value="2"/>
</dbReference>
<keyword evidence="5" id="KW-0479">Metal-binding</keyword>
<dbReference type="FunFam" id="1.10.1170.10:FF:000002">
    <property type="entry name" value="Baculoviral IAP repeat containing 7"/>
    <property type="match status" value="1"/>
</dbReference>
<dbReference type="Pfam" id="PF13920">
    <property type="entry name" value="zf-C3HC4_3"/>
    <property type="match status" value="1"/>
</dbReference>
<evidence type="ECO:0000256" key="10">
    <source>
        <dbReference type="ARBA" id="ARBA00022976"/>
    </source>
</evidence>
<evidence type="ECO:0000313" key="16">
    <source>
        <dbReference type="EMBL" id="CAL1541883.1"/>
    </source>
</evidence>
<comment type="subcellular location">
    <subcellularLocation>
        <location evidence="1">Cytoplasm</location>
    </subcellularLocation>
</comment>
<gene>
    <name evidence="16" type="ORF">GSLYS_00015489001</name>
</gene>
<dbReference type="InterPro" id="IPR040847">
    <property type="entry name" value="SH3_15"/>
</dbReference>
<keyword evidence="7 11" id="KW-0863">Zinc-finger</keyword>
<dbReference type="PROSITE" id="PS51416">
    <property type="entry name" value="MIB_HERC2"/>
    <property type="match status" value="4"/>
</dbReference>
<dbReference type="InterPro" id="IPR010606">
    <property type="entry name" value="Mib_Herc2"/>
</dbReference>
<feature type="domain" description="RING-type" evidence="13">
    <location>
        <begin position="720"/>
        <end position="755"/>
    </location>
</feature>
<feature type="domain" description="ZZ-type" evidence="14">
    <location>
        <begin position="72"/>
        <end position="124"/>
    </location>
</feature>
<feature type="domain" description="MIB/HERC2" evidence="15">
    <location>
        <begin position="283"/>
        <end position="362"/>
    </location>
</feature>
<dbReference type="Gene3D" id="1.10.8.10">
    <property type="entry name" value="DNA helicase RuvA subunit, C-terminal domain"/>
    <property type="match status" value="1"/>
</dbReference>
<dbReference type="SUPFAM" id="SSF159034">
    <property type="entry name" value="Mib/herc2 domain-like"/>
    <property type="match status" value="4"/>
</dbReference>
<name>A0AAV2I8J0_LYMST</name>
<dbReference type="PROSITE" id="PS50089">
    <property type="entry name" value="ZF_RING_2"/>
    <property type="match status" value="1"/>
</dbReference>
<dbReference type="PROSITE" id="PS01357">
    <property type="entry name" value="ZF_ZZ_1"/>
    <property type="match status" value="2"/>
</dbReference>
<dbReference type="PANTHER" id="PTHR24202">
    <property type="entry name" value="E3 UBIQUITIN-PROTEIN LIGASE MIB2"/>
    <property type="match status" value="1"/>
</dbReference>
<dbReference type="FunFam" id="2.30.30.40:FF:000044">
    <property type="entry name" value="E3 ubiquitin-protein ligase MIB2, putative"/>
    <property type="match status" value="1"/>
</dbReference>
<dbReference type="InterPro" id="IPR037252">
    <property type="entry name" value="Mib_Herc2_sf"/>
</dbReference>
<dbReference type="GO" id="GO:0007219">
    <property type="term" value="P:Notch signaling pathway"/>
    <property type="evidence" value="ECO:0007669"/>
    <property type="project" value="UniProtKB-KW"/>
</dbReference>
<dbReference type="InterPro" id="IPR043145">
    <property type="entry name" value="Znf_ZZ_sf"/>
</dbReference>
<keyword evidence="6" id="KW-0677">Repeat</keyword>
<feature type="region of interest" description="Disordered" evidence="12">
    <location>
        <begin position="1"/>
        <end position="23"/>
    </location>
</feature>
<evidence type="ECO:0000256" key="7">
    <source>
        <dbReference type="ARBA" id="ARBA00022771"/>
    </source>
</evidence>
<evidence type="ECO:0008006" key="18">
    <source>
        <dbReference type="Google" id="ProtNLM"/>
    </source>
</evidence>
<evidence type="ECO:0000256" key="12">
    <source>
        <dbReference type="SAM" id="MobiDB-lite"/>
    </source>
</evidence>
<organism evidence="16 17">
    <name type="scientific">Lymnaea stagnalis</name>
    <name type="common">Great pond snail</name>
    <name type="synonym">Helix stagnalis</name>
    <dbReference type="NCBI Taxonomy" id="6523"/>
    <lineage>
        <taxon>Eukaryota</taxon>
        <taxon>Metazoa</taxon>
        <taxon>Spiralia</taxon>
        <taxon>Lophotrochozoa</taxon>
        <taxon>Mollusca</taxon>
        <taxon>Gastropoda</taxon>
        <taxon>Heterobranchia</taxon>
        <taxon>Euthyneura</taxon>
        <taxon>Panpulmonata</taxon>
        <taxon>Hygrophila</taxon>
        <taxon>Lymnaeoidea</taxon>
        <taxon>Lymnaeidae</taxon>
        <taxon>Lymnaea</taxon>
    </lineage>
</organism>
<dbReference type="Proteomes" id="UP001497497">
    <property type="component" value="Unassembled WGS sequence"/>
</dbReference>
<dbReference type="GO" id="GO:0008270">
    <property type="term" value="F:zinc ion binding"/>
    <property type="evidence" value="ECO:0007669"/>
    <property type="project" value="UniProtKB-KW"/>
</dbReference>
<accession>A0AAV2I8J0</accession>
<evidence type="ECO:0000259" key="15">
    <source>
        <dbReference type="PROSITE" id="PS51416"/>
    </source>
</evidence>
<dbReference type="Pfam" id="PF18346">
    <property type="entry name" value="SH3_15"/>
    <property type="match status" value="1"/>
</dbReference>
<keyword evidence="17" id="KW-1185">Reference proteome</keyword>
<evidence type="ECO:0000313" key="17">
    <source>
        <dbReference type="Proteomes" id="UP001497497"/>
    </source>
</evidence>
<dbReference type="Gene3D" id="3.30.60.90">
    <property type="match status" value="2"/>
</dbReference>
<evidence type="ECO:0000256" key="2">
    <source>
        <dbReference type="ARBA" id="ARBA00004906"/>
    </source>
</evidence>
<dbReference type="InterPro" id="IPR000433">
    <property type="entry name" value="Znf_ZZ"/>
</dbReference>
<feature type="domain" description="MIB/HERC2" evidence="15">
    <location>
        <begin position="431"/>
        <end position="510"/>
    </location>
</feature>
<feature type="domain" description="MIB/HERC2" evidence="15">
    <location>
        <begin position="137"/>
        <end position="214"/>
    </location>
</feature>
<dbReference type="InterPro" id="IPR011029">
    <property type="entry name" value="DEATH-like_dom_sf"/>
</dbReference>
<evidence type="ECO:0000259" key="13">
    <source>
        <dbReference type="PROSITE" id="PS50089"/>
    </source>
</evidence>
<dbReference type="AlphaFoldDB" id="A0AAV2I8J0"/>
<dbReference type="GO" id="GO:0004842">
    <property type="term" value="F:ubiquitin-protein transferase activity"/>
    <property type="evidence" value="ECO:0007669"/>
    <property type="project" value="InterPro"/>
</dbReference>
<evidence type="ECO:0000256" key="9">
    <source>
        <dbReference type="ARBA" id="ARBA00022833"/>
    </source>
</evidence>